<proteinExistence type="predicted"/>
<evidence type="ECO:0000313" key="2">
    <source>
        <dbReference type="Proteomes" id="UP000584670"/>
    </source>
</evidence>
<organism evidence="1 2">
    <name type="scientific">Streptomyces cupreus</name>
    <dbReference type="NCBI Taxonomy" id="2759956"/>
    <lineage>
        <taxon>Bacteria</taxon>
        <taxon>Bacillati</taxon>
        <taxon>Actinomycetota</taxon>
        <taxon>Actinomycetes</taxon>
        <taxon>Kitasatosporales</taxon>
        <taxon>Streptomycetaceae</taxon>
        <taxon>Streptomyces</taxon>
    </lineage>
</organism>
<protein>
    <submittedName>
        <fullName evidence="1">Uncharacterized protein</fullName>
    </submittedName>
</protein>
<dbReference type="RefSeq" id="WP_186283087.1">
    <property type="nucleotide sequence ID" value="NZ_JACMSF010000015.1"/>
</dbReference>
<gene>
    <name evidence="1" type="ORF">H4N64_16610</name>
</gene>
<dbReference type="EMBL" id="JACMSF010000015">
    <property type="protein sequence ID" value="MBC2903203.1"/>
    <property type="molecule type" value="Genomic_DNA"/>
</dbReference>
<name>A0A7X1MA00_9ACTN</name>
<evidence type="ECO:0000313" key="1">
    <source>
        <dbReference type="EMBL" id="MBC2903203.1"/>
    </source>
</evidence>
<keyword evidence="2" id="KW-1185">Reference proteome</keyword>
<dbReference type="Proteomes" id="UP000584670">
    <property type="component" value="Unassembled WGS sequence"/>
</dbReference>
<accession>A0A7X1MA00</accession>
<dbReference type="AlphaFoldDB" id="A0A7X1MA00"/>
<comment type="caution">
    <text evidence="1">The sequence shown here is derived from an EMBL/GenBank/DDBJ whole genome shotgun (WGS) entry which is preliminary data.</text>
</comment>
<reference evidence="1 2" key="1">
    <citation type="submission" date="2020-08" db="EMBL/GenBank/DDBJ databases">
        <title>Streptomyces sp. PSKA01 genome sequencing and assembly.</title>
        <authorList>
            <person name="Mandal S."/>
            <person name="Maiti P.K."/>
            <person name="Das P."/>
        </authorList>
    </citation>
    <scope>NUCLEOTIDE SEQUENCE [LARGE SCALE GENOMIC DNA]</scope>
    <source>
        <strain evidence="1 2">PSKA01</strain>
    </source>
</reference>
<sequence length="118" mass="12602">MSASVCPNHPPGHVWDNGLNCRWCDATRTPAEAIVSGLASRRGGNEEAARTLLGAYRAEVLASEGAVVEGWPGELGYLRALITALNKAVQMNNVQAAQRLLAVYQHNHGQPAEAEATR</sequence>